<proteinExistence type="predicted"/>
<feature type="domain" description="Glycoside hydrolase family 13 N-terminal" evidence="6">
    <location>
        <begin position="133"/>
        <end position="216"/>
    </location>
</feature>
<evidence type="ECO:0000256" key="5">
    <source>
        <dbReference type="ARBA" id="ARBA00023277"/>
    </source>
</evidence>
<evidence type="ECO:0000259" key="6">
    <source>
        <dbReference type="Pfam" id="PF02922"/>
    </source>
</evidence>
<dbReference type="GO" id="GO:0005978">
    <property type="term" value="P:glycogen biosynthetic process"/>
    <property type="evidence" value="ECO:0007669"/>
    <property type="project" value="UniProtKB-KW"/>
</dbReference>
<evidence type="ECO:0000256" key="1">
    <source>
        <dbReference type="ARBA" id="ARBA00022600"/>
    </source>
</evidence>
<dbReference type="GO" id="GO:0003844">
    <property type="term" value="F:1,4-alpha-glucan branching enzyme activity"/>
    <property type="evidence" value="ECO:0007669"/>
    <property type="project" value="TreeGrafter"/>
</dbReference>
<feature type="non-terminal residue" evidence="8">
    <location>
        <position position="280"/>
    </location>
</feature>
<dbReference type="InterPro" id="IPR044143">
    <property type="entry name" value="GlgB_N_E_set_prok"/>
</dbReference>
<evidence type="ECO:0000256" key="2">
    <source>
        <dbReference type="ARBA" id="ARBA00022676"/>
    </source>
</evidence>
<dbReference type="Pfam" id="PF22019">
    <property type="entry name" value="GlgB_N"/>
    <property type="match status" value="1"/>
</dbReference>
<dbReference type="GO" id="GO:0005829">
    <property type="term" value="C:cytosol"/>
    <property type="evidence" value="ECO:0007669"/>
    <property type="project" value="TreeGrafter"/>
</dbReference>
<accession>A0A382VJE0</accession>
<feature type="domain" description="1,4-alpha-glucan branching enzyme GlgB N-terminal" evidence="7">
    <location>
        <begin position="8"/>
        <end position="108"/>
    </location>
</feature>
<keyword evidence="3" id="KW-0808">Transferase</keyword>
<reference evidence="8" key="1">
    <citation type="submission" date="2018-05" db="EMBL/GenBank/DDBJ databases">
        <authorList>
            <person name="Lanie J.A."/>
            <person name="Ng W.-L."/>
            <person name="Kazmierczak K.M."/>
            <person name="Andrzejewski T.M."/>
            <person name="Davidsen T.M."/>
            <person name="Wayne K.J."/>
            <person name="Tettelin H."/>
            <person name="Glass J.I."/>
            <person name="Rusch D."/>
            <person name="Podicherti R."/>
            <person name="Tsui H.-C.T."/>
            <person name="Winkler M.E."/>
        </authorList>
    </citation>
    <scope>NUCLEOTIDE SEQUENCE</scope>
</reference>
<dbReference type="InterPro" id="IPR013783">
    <property type="entry name" value="Ig-like_fold"/>
</dbReference>
<dbReference type="Gene3D" id="3.20.20.80">
    <property type="entry name" value="Glycosidases"/>
    <property type="match status" value="1"/>
</dbReference>
<dbReference type="Gene3D" id="2.60.40.10">
    <property type="entry name" value="Immunoglobulins"/>
    <property type="match status" value="2"/>
</dbReference>
<dbReference type="GO" id="GO:0004553">
    <property type="term" value="F:hydrolase activity, hydrolyzing O-glycosyl compounds"/>
    <property type="evidence" value="ECO:0007669"/>
    <property type="project" value="InterPro"/>
</dbReference>
<protein>
    <submittedName>
        <fullName evidence="8">Uncharacterized protein</fullName>
    </submittedName>
</protein>
<dbReference type="PANTHER" id="PTHR43651:SF3">
    <property type="entry name" value="1,4-ALPHA-GLUCAN-BRANCHING ENZYME"/>
    <property type="match status" value="1"/>
</dbReference>
<name>A0A382VJE0_9ZZZZ</name>
<organism evidence="8">
    <name type="scientific">marine metagenome</name>
    <dbReference type="NCBI Taxonomy" id="408172"/>
    <lineage>
        <taxon>unclassified sequences</taxon>
        <taxon>metagenomes</taxon>
        <taxon>ecological metagenomes</taxon>
    </lineage>
</organism>
<dbReference type="InterPro" id="IPR004193">
    <property type="entry name" value="Glyco_hydro_13_N"/>
</dbReference>
<dbReference type="AlphaFoldDB" id="A0A382VJE0"/>
<dbReference type="EMBL" id="UINC01152046">
    <property type="protein sequence ID" value="SVD46011.1"/>
    <property type="molecule type" value="Genomic_DNA"/>
</dbReference>
<evidence type="ECO:0000259" key="7">
    <source>
        <dbReference type="Pfam" id="PF22019"/>
    </source>
</evidence>
<dbReference type="Pfam" id="PF02922">
    <property type="entry name" value="CBM_48"/>
    <property type="match status" value="1"/>
</dbReference>
<keyword evidence="1" id="KW-0321">Glycogen metabolism</keyword>
<gene>
    <name evidence="8" type="ORF">METZ01_LOCUS398865</name>
</gene>
<feature type="non-terminal residue" evidence="8">
    <location>
        <position position="1"/>
    </location>
</feature>
<dbReference type="SUPFAM" id="SSF81296">
    <property type="entry name" value="E set domains"/>
    <property type="match status" value="2"/>
</dbReference>
<dbReference type="InterPro" id="IPR054169">
    <property type="entry name" value="GlgB_N"/>
</dbReference>
<keyword evidence="4" id="KW-0320">Glycogen biosynthesis</keyword>
<keyword evidence="5" id="KW-0119">Carbohydrate metabolism</keyword>
<dbReference type="PANTHER" id="PTHR43651">
    <property type="entry name" value="1,4-ALPHA-GLUCAN-BRANCHING ENZYME"/>
    <property type="match status" value="1"/>
</dbReference>
<keyword evidence="2" id="KW-0328">Glycosyltransferase</keyword>
<evidence type="ECO:0000256" key="3">
    <source>
        <dbReference type="ARBA" id="ARBA00022679"/>
    </source>
</evidence>
<evidence type="ECO:0000313" key="8">
    <source>
        <dbReference type="EMBL" id="SVD46011.1"/>
    </source>
</evidence>
<sequence>MHQHSIDTEIIQLLLEGEFHAPRSWLGFHEELKGKKRREWVVRVWEPSAVEVKIDWEAGPQLGEGEPMQKLHEAGIFEWRGKSRPKLTPYRLHCRFQDGSVLNCFDPYYFQVHFEELDQHLFGEGSHLRLFEKMGAHPQEIDGVRGTRFSVWAPNAKRVSVVGDFNGWNGLKHPMQAIGSSGIWELFLPGIGQGMFYKFEIKGKGGEVFLKSDPFAFASEMRPSTASKVVHLEDYVWQDESWMENRRTQDPLKQPINIYEVHLGSWKRKADQQDRFLSYR</sequence>
<dbReference type="FunFam" id="2.60.40.10:FF:000169">
    <property type="entry name" value="1,4-alpha-glucan branching enzyme GlgB"/>
    <property type="match status" value="1"/>
</dbReference>
<dbReference type="InterPro" id="IPR014756">
    <property type="entry name" value="Ig_E-set"/>
</dbReference>
<dbReference type="CDD" id="cd02855">
    <property type="entry name" value="E_set_GBE_prok_N"/>
    <property type="match status" value="1"/>
</dbReference>
<evidence type="ECO:0000256" key="4">
    <source>
        <dbReference type="ARBA" id="ARBA00023056"/>
    </source>
</evidence>